<dbReference type="InterPro" id="IPR011335">
    <property type="entry name" value="Restrct_endonuc-II-like"/>
</dbReference>
<reference evidence="4" key="1">
    <citation type="journal article" date="2013" name="BMC Microbiol.">
        <title>Taxonomy and evolution of bacteriochlorophyll a-containing members of the OM60/NOR5 clade of marine gammaproteobacteria: description of Luminiphilus syltensis gen. nov., sp. nov., reclassification of Haliea rubra as Pseudohaliea rubra gen. nov., comb. nov., and emendation of Chromatocurvus halotolerans.</title>
        <authorList>
            <person name="Spring S."/>
            <person name="Riedel T."/>
            <person name="Sproer C."/>
            <person name="Yan S."/>
            <person name="Harder J."/>
            <person name="Fuchs B.M."/>
        </authorList>
    </citation>
    <scope>NUCLEOTIDE SEQUENCE [LARGE SCALE GENOMIC DNA]</scope>
    <source>
        <strain evidence="4">NOR51-B</strain>
    </source>
</reference>
<evidence type="ECO:0000256" key="2">
    <source>
        <dbReference type="HAMAP-Rule" id="MF_00048"/>
    </source>
</evidence>
<dbReference type="HAMAP" id="MF_00048">
    <property type="entry name" value="UPF0102"/>
    <property type="match status" value="1"/>
</dbReference>
<dbReference type="Proteomes" id="UP000004699">
    <property type="component" value="Unassembled WGS sequence"/>
</dbReference>
<dbReference type="HOGENOM" id="CLU_115353_1_1_6"/>
<gene>
    <name evidence="3" type="ORF">NOR51B_33</name>
</gene>
<dbReference type="SUPFAM" id="SSF52980">
    <property type="entry name" value="Restriction endonuclease-like"/>
    <property type="match status" value="1"/>
</dbReference>
<dbReference type="CDD" id="cd20736">
    <property type="entry name" value="PoNe_Nuclease"/>
    <property type="match status" value="1"/>
</dbReference>
<dbReference type="Gene3D" id="3.40.1350.10">
    <property type="match status" value="1"/>
</dbReference>
<dbReference type="NCBIfam" id="TIGR00252">
    <property type="entry name" value="YraN family protein"/>
    <property type="match status" value="1"/>
</dbReference>
<dbReference type="eggNOG" id="COG0792">
    <property type="taxonomic scope" value="Bacteria"/>
</dbReference>
<dbReference type="STRING" id="565045.NOR51B_33"/>
<dbReference type="PANTHER" id="PTHR34039">
    <property type="entry name" value="UPF0102 PROTEIN YRAN"/>
    <property type="match status" value="1"/>
</dbReference>
<comment type="similarity">
    <text evidence="1 2">Belongs to the UPF0102 family.</text>
</comment>
<evidence type="ECO:0000313" key="4">
    <source>
        <dbReference type="Proteomes" id="UP000004699"/>
    </source>
</evidence>
<dbReference type="InterPro" id="IPR003509">
    <property type="entry name" value="UPF0102_YraN-like"/>
</dbReference>
<dbReference type="InterPro" id="IPR011856">
    <property type="entry name" value="tRNA_endonuc-like_dom_sf"/>
</dbReference>
<dbReference type="GO" id="GO:0003676">
    <property type="term" value="F:nucleic acid binding"/>
    <property type="evidence" value="ECO:0007669"/>
    <property type="project" value="InterPro"/>
</dbReference>
<keyword evidence="4" id="KW-1185">Reference proteome</keyword>
<dbReference type="PANTHER" id="PTHR34039:SF1">
    <property type="entry name" value="UPF0102 PROTEIN YRAN"/>
    <property type="match status" value="1"/>
</dbReference>
<dbReference type="OrthoDB" id="9794876at2"/>
<dbReference type="RefSeq" id="WP_009018844.1">
    <property type="nucleotide sequence ID" value="NZ_DS999411.1"/>
</dbReference>
<accession>B8KR63</accession>
<dbReference type="EMBL" id="DS999411">
    <property type="protein sequence ID" value="EED34096.1"/>
    <property type="molecule type" value="Genomic_DNA"/>
</dbReference>
<dbReference type="AlphaFoldDB" id="B8KR63"/>
<dbReference type="NCBIfam" id="NF009150">
    <property type="entry name" value="PRK12497.1-3"/>
    <property type="match status" value="1"/>
</dbReference>
<sequence>MRSEGNQWEIKAASFLRGHGLTIIVQNFTCPFGEIDLIGDDQGVIVFVEVRKRKRSRFGNAASSVGRAKQKKIIRSAAFYLQQHGAMADTHCRFDVIAYDVGADDPDTPKWLRSAFSANAMAHGYQTQ</sequence>
<name>B8KR63_9GAMM</name>
<evidence type="ECO:0000256" key="1">
    <source>
        <dbReference type="ARBA" id="ARBA00006738"/>
    </source>
</evidence>
<dbReference type="Pfam" id="PF02021">
    <property type="entry name" value="UPF0102"/>
    <property type="match status" value="1"/>
</dbReference>
<evidence type="ECO:0000313" key="3">
    <source>
        <dbReference type="EMBL" id="EED34096.1"/>
    </source>
</evidence>
<protein>
    <recommendedName>
        <fullName evidence="2">UPF0102 protein NOR51B_33</fullName>
    </recommendedName>
</protein>
<proteinExistence type="inferred from homology"/>
<organism evidence="3 4">
    <name type="scientific">Luminiphilus syltensis NOR5-1B</name>
    <dbReference type="NCBI Taxonomy" id="565045"/>
    <lineage>
        <taxon>Bacteria</taxon>
        <taxon>Pseudomonadati</taxon>
        <taxon>Pseudomonadota</taxon>
        <taxon>Gammaproteobacteria</taxon>
        <taxon>Cellvibrionales</taxon>
        <taxon>Halieaceae</taxon>
        <taxon>Luminiphilus</taxon>
    </lineage>
</organism>